<evidence type="ECO:0000313" key="13">
    <source>
        <dbReference type="Proteomes" id="UP000007305"/>
    </source>
</evidence>
<sequence length="630" mass="67694">MDAWEATKAVFDRVRALDPDNASKIMGLLLIQDNSDKELIRLAFGPDHLLHAFVSAARADLAAKPASPPSPVLGPLHQTWGAPPHPSPTAGSDHQHQAPFAADLALGYDFDGAGAGADAFFPDDYDCWSPAGAAHRRSFSLSDAEATAAAAGGAAWRPCMYFARGFCKNGSSCRFLHGFPEDDDAAAEREMVVMRAKALAAAAARPQQQQQLMASAFPFSPSPPKGVNLNFLLHQHQQQNEPQRAAAAAAMLLQGGDDMHSRFPVRSPRMDRGELMSSPAARQIYLTFPADSTFSEEDVSNYFSMYGPVQDVRIPYQQKRMFGFVTFVYAETVKIILSKGNPHFVCDARVLVKPYKEKGKVPDRFRKLQHPHHGDFAGCTSPTGLLDSRDPFDLQQPQIGPRMMYGNVAGHEAFLRRKLEEQQQAAELQQAIELEGRRFMGLHLLDLKSRGHHHLGSSPAAMATTTLGQGDDGCKGRSANGNDNAVAFHLEDANIQADTPTKMNSNSLAMSGGPAAGAGGEHEEQQQDGDGDGSPKQAVNPGKEEKTESGPVTATPIVACGFQESGVVEHILPDSPFASPSKASTQNGSIISNAASSLFPPPASTMELPPYSSCFFQAPRFSPGHEAIGL</sequence>
<protein>
    <submittedName>
        <fullName evidence="11">Nucleic acid binding protein</fullName>
    </submittedName>
</protein>
<dbReference type="AlphaFoldDB" id="A0A1D6NQK8"/>
<dbReference type="IntAct" id="A0A1D6NQK8">
    <property type="interactions" value="20"/>
</dbReference>
<dbReference type="EnsemblPlants" id="Zm00001eb163730_T004">
    <property type="protein sequence ID" value="Zm00001eb163730_P004"/>
    <property type="gene ID" value="Zm00001eb163730"/>
</dbReference>
<keyword evidence="1 7" id="KW-0479">Metal-binding</keyword>
<reference evidence="12" key="3">
    <citation type="submission" date="2021-05" db="UniProtKB">
        <authorList>
            <consortium name="EnsemblPlants"/>
        </authorList>
    </citation>
    <scope>IDENTIFICATION</scope>
    <source>
        <strain evidence="12">cv. B73</strain>
    </source>
</reference>
<dbReference type="InterPro" id="IPR000571">
    <property type="entry name" value="Znf_CCCH"/>
</dbReference>
<evidence type="ECO:0000256" key="3">
    <source>
        <dbReference type="ARBA" id="ARBA00022833"/>
    </source>
</evidence>
<dbReference type="SMART" id="SM00356">
    <property type="entry name" value="ZnF_C3H1"/>
    <property type="match status" value="1"/>
</dbReference>
<dbReference type="InterPro" id="IPR032297">
    <property type="entry name" value="Torus"/>
</dbReference>
<proteinExistence type="evidence at protein level"/>
<dbReference type="Pfam" id="PF00076">
    <property type="entry name" value="RRM_1"/>
    <property type="match status" value="1"/>
</dbReference>
<dbReference type="OrthoDB" id="670110at2759"/>
<dbReference type="ExpressionAtlas" id="A0A1D6NQK8">
    <property type="expression patterns" value="baseline and differential"/>
</dbReference>
<evidence type="ECO:0000256" key="1">
    <source>
        <dbReference type="ARBA" id="ARBA00022723"/>
    </source>
</evidence>
<evidence type="ECO:0000256" key="5">
    <source>
        <dbReference type="ARBA" id="ARBA00023125"/>
    </source>
</evidence>
<dbReference type="Proteomes" id="UP000007305">
    <property type="component" value="Chromosome 3"/>
</dbReference>
<keyword evidence="3 7" id="KW-0862">Zinc</keyword>
<keyword evidence="14" id="KW-1267">Proteomics identification</keyword>
<feature type="zinc finger region" description="C3H1-type" evidence="7">
    <location>
        <begin position="158"/>
        <end position="180"/>
    </location>
</feature>
<organism evidence="11">
    <name type="scientific">Zea mays</name>
    <name type="common">Maize</name>
    <dbReference type="NCBI Taxonomy" id="4577"/>
    <lineage>
        <taxon>Eukaryota</taxon>
        <taxon>Viridiplantae</taxon>
        <taxon>Streptophyta</taxon>
        <taxon>Embryophyta</taxon>
        <taxon>Tracheophyta</taxon>
        <taxon>Spermatophyta</taxon>
        <taxon>Magnoliopsida</taxon>
        <taxon>Liliopsida</taxon>
        <taxon>Poales</taxon>
        <taxon>Poaceae</taxon>
        <taxon>PACMAD clade</taxon>
        <taxon>Panicoideae</taxon>
        <taxon>Andropogonodae</taxon>
        <taxon>Andropogoneae</taxon>
        <taxon>Tripsacinae</taxon>
        <taxon>Zea</taxon>
    </lineage>
</organism>
<dbReference type="SUPFAM" id="SSF90229">
    <property type="entry name" value="CCCH zinc finger"/>
    <property type="match status" value="1"/>
</dbReference>
<dbReference type="SMART" id="SM00360">
    <property type="entry name" value="RRM"/>
    <property type="match status" value="1"/>
</dbReference>
<evidence type="ECO:0000256" key="2">
    <source>
        <dbReference type="ARBA" id="ARBA00022771"/>
    </source>
</evidence>
<name>A0A1D6NQK8_MAIZE</name>
<dbReference type="PROSITE" id="PS50103">
    <property type="entry name" value="ZF_C3H1"/>
    <property type="match status" value="1"/>
</dbReference>
<evidence type="ECO:0000313" key="12">
    <source>
        <dbReference type="EnsemblPlants" id="Zm00001eb163730_P004"/>
    </source>
</evidence>
<dbReference type="InterPro" id="IPR000504">
    <property type="entry name" value="RRM_dom"/>
</dbReference>
<evidence type="ECO:0007829" key="14">
    <source>
        <dbReference type="PeptideAtlas" id="A0A1D6NQK8"/>
    </source>
</evidence>
<dbReference type="CDD" id="cd12458">
    <property type="entry name" value="RRM_AtC3H46_like"/>
    <property type="match status" value="1"/>
</dbReference>
<keyword evidence="2 7" id="KW-0863">Zinc-finger</keyword>
<dbReference type="Gramene" id="Zm00001eb163730_T004">
    <property type="protein sequence ID" value="Zm00001eb163730_P004"/>
    <property type="gene ID" value="Zm00001eb163730"/>
</dbReference>
<keyword evidence="13" id="KW-1185">Reference proteome</keyword>
<dbReference type="GO" id="GO:0008270">
    <property type="term" value="F:zinc ion binding"/>
    <property type="evidence" value="ECO:0007669"/>
    <property type="project" value="UniProtKB-KW"/>
</dbReference>
<dbReference type="InterPro" id="IPR034365">
    <property type="entry name" value="AtC3H46-like_RRM"/>
</dbReference>
<gene>
    <name evidence="12" type="primary">LOC100192560</name>
    <name evidence="11" type="ORF">ZEAMMB73_Zm00001d044667</name>
</gene>
<feature type="region of interest" description="Disordered" evidence="8">
    <location>
        <begin position="452"/>
        <end position="478"/>
    </location>
</feature>
<feature type="region of interest" description="Disordered" evidence="8">
    <location>
        <begin position="64"/>
        <end position="95"/>
    </location>
</feature>
<dbReference type="Gene3D" id="3.30.70.330">
    <property type="match status" value="1"/>
</dbReference>
<feature type="compositionally biased region" description="Polar residues" evidence="8">
    <location>
        <begin position="499"/>
        <end position="509"/>
    </location>
</feature>
<evidence type="ECO:0000256" key="4">
    <source>
        <dbReference type="ARBA" id="ARBA00022884"/>
    </source>
</evidence>
<accession>A0A1D6NQK8</accession>
<dbReference type="PaxDb" id="4577-GRMZM2G044004_P01"/>
<dbReference type="EMBL" id="CM007649">
    <property type="protein sequence ID" value="ONM42218.1"/>
    <property type="molecule type" value="Genomic_DNA"/>
</dbReference>
<keyword evidence="5" id="KW-0238">DNA-binding</keyword>
<keyword evidence="4 6" id="KW-0694">RNA-binding</keyword>
<dbReference type="Pfam" id="PF16131">
    <property type="entry name" value="Torus"/>
    <property type="match status" value="1"/>
</dbReference>
<dbReference type="InterPro" id="IPR056276">
    <property type="entry name" value="AtC3H46-like_PABC-like"/>
</dbReference>
<dbReference type="Pfam" id="PF23182">
    <property type="entry name" value="PABC_AtC3H46"/>
    <property type="match status" value="1"/>
</dbReference>
<evidence type="ECO:0000259" key="10">
    <source>
        <dbReference type="PROSITE" id="PS50103"/>
    </source>
</evidence>
<feature type="domain" description="C3H1-type" evidence="10">
    <location>
        <begin position="158"/>
        <end position="180"/>
    </location>
</feature>
<dbReference type="SMR" id="A0A1D6NQK8"/>
<feature type="region of interest" description="Disordered" evidence="8">
    <location>
        <begin position="499"/>
        <end position="554"/>
    </location>
</feature>
<dbReference type="InterPro" id="IPR012677">
    <property type="entry name" value="Nucleotide-bd_a/b_plait_sf"/>
</dbReference>
<reference evidence="12" key="2">
    <citation type="submission" date="2019-07" db="EMBL/GenBank/DDBJ databases">
        <authorList>
            <person name="Seetharam A."/>
            <person name="Woodhouse M."/>
            <person name="Cannon E."/>
        </authorList>
    </citation>
    <scope>NUCLEOTIDE SEQUENCE [LARGE SCALE GENOMIC DNA]</scope>
    <source>
        <strain evidence="12">cv. B73</strain>
    </source>
</reference>
<dbReference type="GO" id="GO:0003677">
    <property type="term" value="F:DNA binding"/>
    <property type="evidence" value="ECO:0007669"/>
    <property type="project" value="UniProtKB-KW"/>
</dbReference>
<dbReference type="RefSeq" id="XP_008672074.1">
    <property type="nucleotide sequence ID" value="XM_008673852.4"/>
</dbReference>
<dbReference type="SUPFAM" id="SSF54928">
    <property type="entry name" value="RNA-binding domain, RBD"/>
    <property type="match status" value="1"/>
</dbReference>
<dbReference type="PANTHER" id="PTHR24009:SF45">
    <property type="entry name" value="ZINC FINGER CCCH DOMAIN-CONTAINING PROTEIN 46"/>
    <property type="match status" value="1"/>
</dbReference>
<dbReference type="PROSITE" id="PS50102">
    <property type="entry name" value="RRM"/>
    <property type="match status" value="1"/>
</dbReference>
<dbReference type="Gene3D" id="4.10.1000.10">
    <property type="entry name" value="Zinc finger, CCCH-type"/>
    <property type="match status" value="1"/>
</dbReference>
<reference evidence="11 13" key="1">
    <citation type="submission" date="2015-12" db="EMBL/GenBank/DDBJ databases">
        <title>Update maize B73 reference genome by single molecule sequencing technologies.</title>
        <authorList>
            <consortium name="Maize Genome Sequencing Project"/>
            <person name="Ware D."/>
        </authorList>
    </citation>
    <scope>NUCLEOTIDE SEQUENCE [LARGE SCALE GENOMIC DNA]</scope>
    <source>
        <strain evidence="13">cv. B73</strain>
        <tissue evidence="11">Seedling</tissue>
    </source>
</reference>
<evidence type="ECO:0000256" key="6">
    <source>
        <dbReference type="PROSITE-ProRule" id="PRU00176"/>
    </source>
</evidence>
<dbReference type="PANTHER" id="PTHR24009">
    <property type="entry name" value="RNA-BINDING (RRM/RBD/RNP MOTIFS)"/>
    <property type="match status" value="1"/>
</dbReference>
<dbReference type="eggNOG" id="ENOG502QWIK">
    <property type="taxonomic scope" value="Eukaryota"/>
</dbReference>
<dbReference type="InterPro" id="IPR035979">
    <property type="entry name" value="RBD_domain_sf"/>
</dbReference>
<evidence type="ECO:0000256" key="7">
    <source>
        <dbReference type="PROSITE-ProRule" id="PRU00723"/>
    </source>
</evidence>
<feature type="domain" description="RRM" evidence="9">
    <location>
        <begin position="282"/>
        <end position="358"/>
    </location>
</feature>
<evidence type="ECO:0000259" key="9">
    <source>
        <dbReference type="PROSITE" id="PS50102"/>
    </source>
</evidence>
<dbReference type="GeneID" id="100192560"/>
<evidence type="ECO:0000313" key="11">
    <source>
        <dbReference type="EMBL" id="ONM42218.1"/>
    </source>
</evidence>
<dbReference type="InterPro" id="IPR036855">
    <property type="entry name" value="Znf_CCCH_sf"/>
</dbReference>
<dbReference type="RefSeq" id="XP_008672073.1">
    <property type="nucleotide sequence ID" value="XM_008673851.4"/>
</dbReference>
<dbReference type="GO" id="GO:0003723">
    <property type="term" value="F:RNA binding"/>
    <property type="evidence" value="ECO:0007669"/>
    <property type="project" value="UniProtKB-UniRule"/>
</dbReference>
<dbReference type="FunFam" id="3.30.70.330:FF:000678">
    <property type="entry name" value="zinc finger CCCH domain-containing protein 53-like isoform X2"/>
    <property type="match status" value="1"/>
</dbReference>
<evidence type="ECO:0000256" key="8">
    <source>
        <dbReference type="SAM" id="MobiDB-lite"/>
    </source>
</evidence>